<comment type="subcellular location">
    <subcellularLocation>
        <location evidence="1">Membrane</location>
    </subcellularLocation>
</comment>
<evidence type="ECO:0000313" key="4">
    <source>
        <dbReference type="EMBL" id="QWG06734.1"/>
    </source>
</evidence>
<keyword evidence="5" id="KW-1185">Reference proteome</keyword>
<gene>
    <name evidence="4" type="ORF">KM029_15700</name>
</gene>
<reference evidence="4 5" key="1">
    <citation type="submission" date="2021-05" db="EMBL/GenBank/DDBJ databases">
        <title>Comparative genomic studies on the polysaccharide-degrading batcterial strains of the Flammeovirga genus.</title>
        <authorList>
            <person name="Zewei F."/>
            <person name="Zheng Z."/>
            <person name="Yu L."/>
            <person name="Ruyue G."/>
            <person name="Yanhong M."/>
            <person name="Yuanyuan C."/>
            <person name="Jingyan G."/>
            <person name="Wenjun H."/>
        </authorList>
    </citation>
    <scope>NUCLEOTIDE SEQUENCE [LARGE SCALE GENOMIC DNA]</scope>
    <source>
        <strain evidence="4 5">YS10</strain>
    </source>
</reference>
<keyword evidence="2" id="KW-0472">Membrane</keyword>
<sequence length="383" mass="43512">MKKLILLLSLFFTFHIGYSQSMFQKYFVDSTDNAIDVSNFLNAGFGFLPVPMVITEPAVGFGGGLAGIYFHGQKKKKVTSDSTKSFENNKDLPPILTAAAAMYTSNGTWVTMLAHQGSYHNDRFRYTGAIGYMSINLKYYGGQGLEAGEYSFNMKGFLTFQEFLFRINKSVPFFMGLNYIYFNNNITFDDQTPETAPLQSETNLGGMNVVAMWDNRNNTFTPTKGVMTATEFGVFDQALGGDNDYMNFSHRTYFYQPIIKEKLFSGFRLNYEAKWGDYVPFYELPFVTLRGIPALRYQDHNALVGETEWRWQVFKRWSAVGFVGVGYTAPKIQEFDFNQSRVAGGLGFRYLVASDYGLHAGIDVAKGPEIWAWYLTIGSNWFR</sequence>
<proteinExistence type="predicted"/>
<dbReference type="InterPro" id="IPR000184">
    <property type="entry name" value="Bac_surfAg_D15"/>
</dbReference>
<dbReference type="Proteomes" id="UP000682802">
    <property type="component" value="Chromosome 1"/>
</dbReference>
<evidence type="ECO:0000313" key="5">
    <source>
        <dbReference type="Proteomes" id="UP000682802"/>
    </source>
</evidence>
<feature type="domain" description="Bacterial surface antigen (D15)" evidence="3">
    <location>
        <begin position="207"/>
        <end position="283"/>
    </location>
</feature>
<evidence type="ECO:0000256" key="2">
    <source>
        <dbReference type="ARBA" id="ARBA00023136"/>
    </source>
</evidence>
<dbReference type="Gene3D" id="2.40.160.50">
    <property type="entry name" value="membrane protein fhac: a member of the omp85/tpsb transporter family"/>
    <property type="match status" value="1"/>
</dbReference>
<accession>A0ABX8GTJ8</accession>
<dbReference type="Pfam" id="PF01103">
    <property type="entry name" value="Omp85"/>
    <property type="match status" value="1"/>
</dbReference>
<protein>
    <submittedName>
        <fullName evidence="4">BamA/TamA family outer membrane protein</fullName>
    </submittedName>
</protein>
<evidence type="ECO:0000259" key="3">
    <source>
        <dbReference type="Pfam" id="PF01103"/>
    </source>
</evidence>
<name>A0ABX8GTJ8_9BACT</name>
<dbReference type="RefSeq" id="WP_144074141.1">
    <property type="nucleotide sequence ID" value="NZ_CP076128.1"/>
</dbReference>
<organism evidence="4 5">
    <name type="scientific">Flammeovirga kamogawensis</name>
    <dbReference type="NCBI Taxonomy" id="373891"/>
    <lineage>
        <taxon>Bacteria</taxon>
        <taxon>Pseudomonadati</taxon>
        <taxon>Bacteroidota</taxon>
        <taxon>Cytophagia</taxon>
        <taxon>Cytophagales</taxon>
        <taxon>Flammeovirgaceae</taxon>
        <taxon>Flammeovirga</taxon>
    </lineage>
</organism>
<dbReference type="EMBL" id="CP076128">
    <property type="protein sequence ID" value="QWG06734.1"/>
    <property type="molecule type" value="Genomic_DNA"/>
</dbReference>
<evidence type="ECO:0000256" key="1">
    <source>
        <dbReference type="ARBA" id="ARBA00004370"/>
    </source>
</evidence>